<protein>
    <submittedName>
        <fullName evidence="1">Uncharacterized protein</fullName>
    </submittedName>
</protein>
<gene>
    <name evidence="1" type="ORF">SAMN05216325_12630</name>
</gene>
<dbReference type="RefSeq" id="WP_090634260.1">
    <property type="nucleotide sequence ID" value="NZ_FOCP01000026.1"/>
</dbReference>
<proteinExistence type="predicted"/>
<name>A0A1H8HTU5_9PROT</name>
<reference evidence="1 2" key="1">
    <citation type="submission" date="2016-10" db="EMBL/GenBank/DDBJ databases">
        <authorList>
            <person name="de Groot N.N."/>
        </authorList>
    </citation>
    <scope>NUCLEOTIDE SEQUENCE [LARGE SCALE GENOMIC DNA]</scope>
    <source>
        <strain evidence="1 2">Nm22</strain>
    </source>
</reference>
<evidence type="ECO:0000313" key="1">
    <source>
        <dbReference type="EMBL" id="SEN59553.1"/>
    </source>
</evidence>
<sequence length="385" mass="43755">MVSIDKENAYELREYIGGKVLDGAKSDPFKSCFVQFLGLSDGPVHSFDFASLSLYQKCAVSGLQIVDDTVSESDLTRLLGQASRIDSTPMPWVSDFVGVMSVKWLIENHFNDEMGEQFQLWVHGFVSQQIKSGRLSDLEGDIARYVRDSSSAVFKTATFPLFLHYCDILTLSEQHTRQDLISRFMAEFRLNAANNTSPILLALMVYCFDYASNDLAIVPPNGWLLRDLVTFLERIPVGLKRWTWEEEKGRTRNSIPVKWLVENEYHVQNLLYLLLAPIFDDIADEVNLQQVGQKNPRADLYLPGLHTIIEVKYRKDSKKSFSKLIGEVAEDASLYHADTKYKDARLVSFLWDHTRSTQEHAKFKEGVLSIQGVDACLVVSSPSFM</sequence>
<dbReference type="OrthoDB" id="3684535at2"/>
<accession>A0A1H8HTU5</accession>
<evidence type="ECO:0000313" key="2">
    <source>
        <dbReference type="Proteomes" id="UP000199459"/>
    </source>
</evidence>
<dbReference type="AlphaFoldDB" id="A0A1H8HTU5"/>
<dbReference type="Proteomes" id="UP000199459">
    <property type="component" value="Unassembled WGS sequence"/>
</dbReference>
<organism evidence="1 2">
    <name type="scientific">Nitrosomonas marina</name>
    <dbReference type="NCBI Taxonomy" id="917"/>
    <lineage>
        <taxon>Bacteria</taxon>
        <taxon>Pseudomonadati</taxon>
        <taxon>Pseudomonadota</taxon>
        <taxon>Betaproteobacteria</taxon>
        <taxon>Nitrosomonadales</taxon>
        <taxon>Nitrosomonadaceae</taxon>
        <taxon>Nitrosomonas</taxon>
    </lineage>
</organism>
<dbReference type="Pfam" id="PF18742">
    <property type="entry name" value="DpnII-MboI"/>
    <property type="match status" value="1"/>
</dbReference>
<dbReference type="EMBL" id="FOCP01000026">
    <property type="protein sequence ID" value="SEN59553.1"/>
    <property type="molecule type" value="Genomic_DNA"/>
</dbReference>